<dbReference type="PANTHER" id="PTHR31157">
    <property type="entry name" value="SCP DOMAIN-CONTAINING PROTEIN"/>
    <property type="match status" value="1"/>
</dbReference>
<dbReference type="InterPro" id="IPR014044">
    <property type="entry name" value="CAP_dom"/>
</dbReference>
<sequence>MERRSALLLGAAAALAACGPAPAPAPLGPDGRPLPKVYPIKPGDESAISYRMLDGLNALRQSKGETALAFSAPLIAACATHARDMAVQNRPWHFGSDGSSPLVRAQRVGYTGKLLGELISETYQTELETLADWSAQADTRAVLLDPRATDFGFAWFQEPSGKLWWAAQVGAAV</sequence>
<dbReference type="InterPro" id="IPR035940">
    <property type="entry name" value="CAP_sf"/>
</dbReference>
<keyword evidence="1" id="KW-0732">Signal</keyword>
<dbReference type="SUPFAM" id="SSF55797">
    <property type="entry name" value="PR-1-like"/>
    <property type="match status" value="1"/>
</dbReference>
<dbReference type="PROSITE" id="PS51257">
    <property type="entry name" value="PROKAR_LIPOPROTEIN"/>
    <property type="match status" value="1"/>
</dbReference>
<gene>
    <name evidence="3" type="ORF">GV832_04535</name>
</gene>
<dbReference type="PANTHER" id="PTHR31157:SF1">
    <property type="entry name" value="SCP DOMAIN-CONTAINING PROTEIN"/>
    <property type="match status" value="1"/>
</dbReference>
<feature type="domain" description="SCP" evidence="2">
    <location>
        <begin position="54"/>
        <end position="165"/>
    </location>
</feature>
<feature type="signal peptide" evidence="1">
    <location>
        <begin position="1"/>
        <end position="23"/>
    </location>
</feature>
<comment type="caution">
    <text evidence="3">The sequence shown here is derived from an EMBL/GenBank/DDBJ whole genome shotgun (WGS) entry which is preliminary data.</text>
</comment>
<evidence type="ECO:0000313" key="3">
    <source>
        <dbReference type="EMBL" id="NBZ86839.1"/>
    </source>
</evidence>
<dbReference type="Gene3D" id="3.40.33.10">
    <property type="entry name" value="CAP"/>
    <property type="match status" value="1"/>
</dbReference>
<dbReference type="EMBL" id="JAABNR010000003">
    <property type="protein sequence ID" value="NBZ86839.1"/>
    <property type="molecule type" value="Genomic_DNA"/>
</dbReference>
<proteinExistence type="predicted"/>
<protein>
    <submittedName>
        <fullName evidence="3">CAP domain-containing protein</fullName>
    </submittedName>
</protein>
<feature type="chain" id="PRO_5041958921" evidence="1">
    <location>
        <begin position="24"/>
        <end position="173"/>
    </location>
</feature>
<evidence type="ECO:0000259" key="2">
    <source>
        <dbReference type="Pfam" id="PF00188"/>
    </source>
</evidence>
<dbReference type="AlphaFoldDB" id="A0AAE5BUI7"/>
<keyword evidence="4" id="KW-1185">Reference proteome</keyword>
<evidence type="ECO:0000313" key="4">
    <source>
        <dbReference type="Proteomes" id="UP001193501"/>
    </source>
</evidence>
<dbReference type="Pfam" id="PF00188">
    <property type="entry name" value="CAP"/>
    <property type="match status" value="1"/>
</dbReference>
<dbReference type="RefSeq" id="WP_168773707.1">
    <property type="nucleotide sequence ID" value="NZ_JAABNR010000003.1"/>
</dbReference>
<reference evidence="3" key="1">
    <citation type="submission" date="2020-01" db="EMBL/GenBank/DDBJ databases">
        <authorList>
            <person name="Chen W.-M."/>
        </authorList>
    </citation>
    <scope>NUCLEOTIDE SEQUENCE</scope>
    <source>
        <strain evidence="3">CYK-10</strain>
    </source>
</reference>
<accession>A0AAE5BUI7</accession>
<name>A0AAE5BUI7_9RHOB</name>
<organism evidence="3 4">
    <name type="scientific">Stagnihabitans tardus</name>
    <dbReference type="NCBI Taxonomy" id="2699202"/>
    <lineage>
        <taxon>Bacteria</taxon>
        <taxon>Pseudomonadati</taxon>
        <taxon>Pseudomonadota</taxon>
        <taxon>Alphaproteobacteria</taxon>
        <taxon>Rhodobacterales</taxon>
        <taxon>Paracoccaceae</taxon>
        <taxon>Stagnihabitans</taxon>
    </lineage>
</organism>
<dbReference type="CDD" id="cd05379">
    <property type="entry name" value="CAP_bacterial"/>
    <property type="match status" value="1"/>
</dbReference>
<evidence type="ECO:0000256" key="1">
    <source>
        <dbReference type="SAM" id="SignalP"/>
    </source>
</evidence>
<dbReference type="Proteomes" id="UP001193501">
    <property type="component" value="Unassembled WGS sequence"/>
</dbReference>